<dbReference type="InterPro" id="IPR004089">
    <property type="entry name" value="MCPsignal_dom"/>
</dbReference>
<evidence type="ECO:0000256" key="1">
    <source>
        <dbReference type="ARBA" id="ARBA00023224"/>
    </source>
</evidence>
<dbReference type="KEGG" id="vhl:BME96_06445"/>
<dbReference type="InterPro" id="IPR035965">
    <property type="entry name" value="PAS-like_dom_sf"/>
</dbReference>
<name>A0AAC9IYD7_VIRHA</name>
<dbReference type="PROSITE" id="PS50111">
    <property type="entry name" value="CHEMOTAXIS_TRANSDUC_2"/>
    <property type="match status" value="1"/>
</dbReference>
<dbReference type="GO" id="GO:0007165">
    <property type="term" value="P:signal transduction"/>
    <property type="evidence" value="ECO:0007669"/>
    <property type="project" value="UniProtKB-KW"/>
</dbReference>
<dbReference type="PANTHER" id="PTHR32089">
    <property type="entry name" value="METHYL-ACCEPTING CHEMOTAXIS PROTEIN MCPB"/>
    <property type="match status" value="1"/>
</dbReference>
<dbReference type="EMBL" id="CP017962">
    <property type="protein sequence ID" value="APC47833.1"/>
    <property type="molecule type" value="Genomic_DNA"/>
</dbReference>
<evidence type="ECO:0000313" key="5">
    <source>
        <dbReference type="Proteomes" id="UP000182945"/>
    </source>
</evidence>
<dbReference type="CDD" id="cd00130">
    <property type="entry name" value="PAS"/>
    <property type="match status" value="1"/>
</dbReference>
<dbReference type="InterPro" id="IPR013656">
    <property type="entry name" value="PAS_4"/>
</dbReference>
<dbReference type="Gene3D" id="1.10.287.950">
    <property type="entry name" value="Methyl-accepting chemotaxis protein"/>
    <property type="match status" value="1"/>
</dbReference>
<dbReference type="Gene3D" id="3.30.450.20">
    <property type="entry name" value="PAS domain"/>
    <property type="match status" value="1"/>
</dbReference>
<dbReference type="SUPFAM" id="SSF58104">
    <property type="entry name" value="Methyl-accepting chemotaxis protein (MCP) signaling domain"/>
    <property type="match status" value="1"/>
</dbReference>
<proteinExistence type="predicted"/>
<reference evidence="4 5" key="1">
    <citation type="submission" date="2016-11" db="EMBL/GenBank/DDBJ databases">
        <title>Complete genome sequencing of Virgibacillus halodenitrificans PDB-F2.</title>
        <authorList>
            <person name="Sun Z."/>
            <person name="Zhou Y."/>
            <person name="Li H."/>
        </authorList>
    </citation>
    <scope>NUCLEOTIDE SEQUENCE [LARGE SCALE GENOMIC DNA]</scope>
    <source>
        <strain evidence="4 5">PDB-F2</strain>
    </source>
</reference>
<sequence>MLHTKINEEVTDAHVVKAIEENLAIVRFGLDRRIAYVNEVFSETIGYTPMEMQNMHHHSLCFPEFANSPEYERFWRRLLAGNVYQDKIERKKKYGDRIWLEATYMPIYNEAQTKVIGVSKVATNITDRYNDLMDVADHLTQMSSTLNDKAESGIHRSEEFLVLMENILRVSETNTKTLQGLQQEAQAIGKIVETVRGIAAQTNLLALNAAIEAARAGEHGRGFNVVAQEVRRLSDNVEKSIIQIRDNTDKIKTEINTITEGTKNVQTHMQTGQEKVHATVSDFKDFNQSSRQLEEQAQQFSKLL</sequence>
<evidence type="ECO:0000256" key="2">
    <source>
        <dbReference type="PROSITE-ProRule" id="PRU00284"/>
    </source>
</evidence>
<dbReference type="NCBIfam" id="TIGR00229">
    <property type="entry name" value="sensory_box"/>
    <property type="match status" value="1"/>
</dbReference>
<dbReference type="Pfam" id="PF00015">
    <property type="entry name" value="MCPsignal"/>
    <property type="match status" value="1"/>
</dbReference>
<dbReference type="SUPFAM" id="SSF55785">
    <property type="entry name" value="PYP-like sensor domain (PAS domain)"/>
    <property type="match status" value="1"/>
</dbReference>
<feature type="domain" description="Methyl-accepting transducer" evidence="3">
    <location>
        <begin position="124"/>
        <end position="304"/>
    </location>
</feature>
<dbReference type="Pfam" id="PF08448">
    <property type="entry name" value="PAS_4"/>
    <property type="match status" value="1"/>
</dbReference>
<keyword evidence="1 2" id="KW-0807">Transducer</keyword>
<dbReference type="RefSeq" id="WP_071648690.1">
    <property type="nucleotide sequence ID" value="NZ_CP017962.1"/>
</dbReference>
<dbReference type="Proteomes" id="UP000182945">
    <property type="component" value="Chromosome"/>
</dbReference>
<evidence type="ECO:0000259" key="3">
    <source>
        <dbReference type="PROSITE" id="PS50111"/>
    </source>
</evidence>
<dbReference type="PANTHER" id="PTHR32089:SF112">
    <property type="entry name" value="LYSOZYME-LIKE PROTEIN-RELATED"/>
    <property type="match status" value="1"/>
</dbReference>
<organism evidence="4 5">
    <name type="scientific">Virgibacillus halodenitrificans</name>
    <name type="common">Bacillus halodenitrificans</name>
    <dbReference type="NCBI Taxonomy" id="1482"/>
    <lineage>
        <taxon>Bacteria</taxon>
        <taxon>Bacillati</taxon>
        <taxon>Bacillota</taxon>
        <taxon>Bacilli</taxon>
        <taxon>Bacillales</taxon>
        <taxon>Bacillaceae</taxon>
        <taxon>Virgibacillus</taxon>
    </lineage>
</organism>
<dbReference type="GeneID" id="71514020"/>
<dbReference type="AlphaFoldDB" id="A0AAC9IYD7"/>
<dbReference type="InterPro" id="IPR000014">
    <property type="entry name" value="PAS"/>
</dbReference>
<evidence type="ECO:0000313" key="4">
    <source>
        <dbReference type="EMBL" id="APC47833.1"/>
    </source>
</evidence>
<gene>
    <name evidence="4" type="ORF">BME96_06445</name>
</gene>
<dbReference type="SMART" id="SM00283">
    <property type="entry name" value="MA"/>
    <property type="match status" value="1"/>
</dbReference>
<dbReference type="GO" id="GO:0016020">
    <property type="term" value="C:membrane"/>
    <property type="evidence" value="ECO:0007669"/>
    <property type="project" value="InterPro"/>
</dbReference>
<accession>A0AAC9IYD7</accession>
<protein>
    <submittedName>
        <fullName evidence="4">Chemotaxis protein</fullName>
    </submittedName>
</protein>